<protein>
    <submittedName>
        <fullName evidence="13">Cytochrome c biogenesis protein CcmF</fullName>
    </submittedName>
</protein>
<feature type="transmembrane region" description="Helical" evidence="10">
    <location>
        <begin position="496"/>
        <end position="520"/>
    </location>
</feature>
<evidence type="ECO:0000256" key="1">
    <source>
        <dbReference type="ARBA" id="ARBA00004429"/>
    </source>
</evidence>
<feature type="transmembrane region" description="Helical" evidence="10">
    <location>
        <begin position="6"/>
        <end position="27"/>
    </location>
</feature>
<dbReference type="Pfam" id="PF01578">
    <property type="entry name" value="Cytochrom_C_asm"/>
    <property type="match status" value="1"/>
</dbReference>
<feature type="transmembrane region" description="Helical" evidence="10">
    <location>
        <begin position="311"/>
        <end position="331"/>
    </location>
</feature>
<feature type="transmembrane region" description="Helical" evidence="10">
    <location>
        <begin position="125"/>
        <end position="143"/>
    </location>
</feature>
<dbReference type="InterPro" id="IPR003567">
    <property type="entry name" value="Cyt_c_biogenesis"/>
</dbReference>
<evidence type="ECO:0000256" key="9">
    <source>
        <dbReference type="ARBA" id="ARBA00037230"/>
    </source>
</evidence>
<evidence type="ECO:0000313" key="14">
    <source>
        <dbReference type="Proteomes" id="UP000603352"/>
    </source>
</evidence>
<feature type="transmembrane region" description="Helical" evidence="10">
    <location>
        <begin position="249"/>
        <end position="265"/>
    </location>
</feature>
<feature type="transmembrane region" description="Helical" evidence="10">
    <location>
        <begin position="352"/>
        <end position="374"/>
    </location>
</feature>
<comment type="subcellular location">
    <subcellularLocation>
        <location evidence="1">Cell inner membrane</location>
        <topology evidence="1">Multi-pass membrane protein</topology>
    </subcellularLocation>
</comment>
<dbReference type="NCBIfam" id="NF007691">
    <property type="entry name" value="PRK10369.1"/>
    <property type="match status" value="1"/>
</dbReference>
<name>A0ABQ1IBW0_9PROT</name>
<accession>A0ABQ1IBW0</accession>
<dbReference type="PRINTS" id="PR01411">
    <property type="entry name" value="CCMFBIOGNSIS"/>
</dbReference>
<feature type="transmembrane region" description="Helical" evidence="10">
    <location>
        <begin position="96"/>
        <end position="113"/>
    </location>
</feature>
<evidence type="ECO:0000313" key="13">
    <source>
        <dbReference type="EMBL" id="GGB33912.1"/>
    </source>
</evidence>
<evidence type="ECO:0000256" key="6">
    <source>
        <dbReference type="ARBA" id="ARBA00022748"/>
    </source>
</evidence>
<evidence type="ECO:0000259" key="11">
    <source>
        <dbReference type="Pfam" id="PF01578"/>
    </source>
</evidence>
<proteinExistence type="inferred from homology"/>
<evidence type="ECO:0000256" key="2">
    <source>
        <dbReference type="ARBA" id="ARBA00009186"/>
    </source>
</evidence>
<feature type="domain" description="Cytochrome c assembly protein" evidence="11">
    <location>
        <begin position="89"/>
        <end position="295"/>
    </location>
</feature>
<sequence>MIAELGHYLLVLALAMALVQAVVPLIGAARGDAALMAAGRGAAMAQMLAIGAAFACLTVAFVTSDFSVLLVASNSHTAKPLLYKITGVWGNHEGSLLLWALILSLYGGAVALFGRNLPPTLRARVLSVQGMIAIGFLLFMLLTSNPFERLMPPPAEGRDLNPLLQDPGLAFHPPFLYLGYVGFSIAFAFAIAALIEGRVDAAWARWVRPWTLAAWVFLTIGIALGSWWAYYELGWGGWWFWDPVENASLMPWMAGTALLHSAIVVEKRDTLKSWTILLAILTFSLSLLGTFIVRSGVITSVHAFASDPTRGVFVLVFMCVVVGGGLALYAWRAPALKPGGLFAPVSRESGLVVNNLLLAALAATVLIGTLYPLFLDAFAGTKVTVGPPFFDATVVPLAVPLLIVAGMGPSLAWKRGDLGAVLQRLRFAMVAALLAAAAGFAIGGFGVDGALGALGMMLGVWLVAASLTDIVERVWSRRGGGGRGGAWRRARGLPRSAWGTAIAHCGVGILVLGITGASIWQSERTVTLAPGDRAEIGGRTLEFRGVSQQPGPNYRSTMADLRLISGGSTVDGAMIGGRVVGKLTPEIRFYPTQGTTTTEAAIRTNGVTDVYVALAGAEPVDGKWSFRLYHNPLTPWIWAGALVMAAGGMVSLSDRRLRVGAPRRARNPAPGTVPAE</sequence>
<dbReference type="PRINTS" id="PR01410">
    <property type="entry name" value="CCBIOGENESIS"/>
</dbReference>
<feature type="transmembrane region" description="Helical" evidence="10">
    <location>
        <begin position="636"/>
        <end position="654"/>
    </location>
</feature>
<gene>
    <name evidence="13" type="ORF">GCM10011505_14180</name>
</gene>
<feature type="transmembrane region" description="Helical" evidence="10">
    <location>
        <begin position="453"/>
        <end position="475"/>
    </location>
</feature>
<dbReference type="NCBIfam" id="TIGR00353">
    <property type="entry name" value="nrfE"/>
    <property type="match status" value="1"/>
</dbReference>
<evidence type="ECO:0000256" key="5">
    <source>
        <dbReference type="ARBA" id="ARBA00022692"/>
    </source>
</evidence>
<evidence type="ECO:0000256" key="3">
    <source>
        <dbReference type="ARBA" id="ARBA00022475"/>
    </source>
</evidence>
<keyword evidence="4" id="KW-0997">Cell inner membrane</keyword>
<feature type="transmembrane region" description="Helical" evidence="10">
    <location>
        <begin position="175"/>
        <end position="195"/>
    </location>
</feature>
<dbReference type="Pfam" id="PF16327">
    <property type="entry name" value="CcmF_C"/>
    <property type="match status" value="1"/>
</dbReference>
<keyword evidence="14" id="KW-1185">Reference proteome</keyword>
<evidence type="ECO:0000256" key="8">
    <source>
        <dbReference type="ARBA" id="ARBA00023136"/>
    </source>
</evidence>
<dbReference type="InterPro" id="IPR002541">
    <property type="entry name" value="Cyt_c_assembly"/>
</dbReference>
<keyword evidence="5 10" id="KW-0812">Transmembrane</keyword>
<evidence type="ECO:0000259" key="12">
    <source>
        <dbReference type="Pfam" id="PF16327"/>
    </source>
</evidence>
<dbReference type="Proteomes" id="UP000603352">
    <property type="component" value="Unassembled WGS sequence"/>
</dbReference>
<feature type="transmembrane region" description="Helical" evidence="10">
    <location>
        <begin position="207"/>
        <end position="229"/>
    </location>
</feature>
<evidence type="ECO:0000256" key="7">
    <source>
        <dbReference type="ARBA" id="ARBA00022989"/>
    </source>
</evidence>
<dbReference type="RefSeq" id="WP_188576186.1">
    <property type="nucleotide sequence ID" value="NZ_BMDZ01000011.1"/>
</dbReference>
<dbReference type="PANTHER" id="PTHR43653:SF1">
    <property type="entry name" value="CYTOCHROME C-TYPE BIOGENESIS PROTEIN CCMF"/>
    <property type="match status" value="1"/>
</dbReference>
<evidence type="ECO:0000256" key="4">
    <source>
        <dbReference type="ARBA" id="ARBA00022519"/>
    </source>
</evidence>
<feature type="domain" description="Cytochrome c-type biogenesis protein CcmF C-terminal" evidence="12">
    <location>
        <begin position="315"/>
        <end position="655"/>
    </location>
</feature>
<dbReference type="EMBL" id="BMDZ01000011">
    <property type="protein sequence ID" value="GGB33912.1"/>
    <property type="molecule type" value="Genomic_DNA"/>
</dbReference>
<reference evidence="14" key="1">
    <citation type="journal article" date="2019" name="Int. J. Syst. Evol. Microbiol.">
        <title>The Global Catalogue of Microorganisms (GCM) 10K type strain sequencing project: providing services to taxonomists for standard genome sequencing and annotation.</title>
        <authorList>
            <consortium name="The Broad Institute Genomics Platform"/>
            <consortium name="The Broad Institute Genome Sequencing Center for Infectious Disease"/>
            <person name="Wu L."/>
            <person name="Ma J."/>
        </authorList>
    </citation>
    <scope>NUCLEOTIDE SEQUENCE [LARGE SCALE GENOMIC DNA]</scope>
    <source>
        <strain evidence="14">CGMCC 1.10188</strain>
    </source>
</reference>
<dbReference type="PANTHER" id="PTHR43653">
    <property type="entry name" value="CYTOCHROME C ASSEMBLY PROTEIN-RELATED"/>
    <property type="match status" value="1"/>
</dbReference>
<keyword evidence="3" id="KW-1003">Cell membrane</keyword>
<dbReference type="InterPro" id="IPR032523">
    <property type="entry name" value="CcmF_C"/>
</dbReference>
<feature type="transmembrane region" description="Helical" evidence="10">
    <location>
        <begin position="48"/>
        <end position="72"/>
    </location>
</feature>
<keyword evidence="8 10" id="KW-0472">Membrane</keyword>
<comment type="function">
    <text evidence="9">Required for the biogenesis of c-type cytochromes. Possible subunit of a heme lyase.</text>
</comment>
<organism evidence="13 14">
    <name type="scientific">Tistrella bauzanensis</name>
    <dbReference type="NCBI Taxonomy" id="657419"/>
    <lineage>
        <taxon>Bacteria</taxon>
        <taxon>Pseudomonadati</taxon>
        <taxon>Pseudomonadota</taxon>
        <taxon>Alphaproteobacteria</taxon>
        <taxon>Geminicoccales</taxon>
        <taxon>Geminicoccaceae</taxon>
        <taxon>Tistrella</taxon>
    </lineage>
</organism>
<keyword evidence="6" id="KW-0201">Cytochrome c-type biogenesis</keyword>
<feature type="transmembrane region" description="Helical" evidence="10">
    <location>
        <begin position="277"/>
        <end position="305"/>
    </location>
</feature>
<feature type="transmembrane region" description="Helical" evidence="10">
    <location>
        <begin position="394"/>
        <end position="413"/>
    </location>
</feature>
<dbReference type="InterPro" id="IPR003568">
    <property type="entry name" value="Cyt_c_biogenesis_CcmF"/>
</dbReference>
<comment type="similarity">
    <text evidence="2">Belongs to the CcmF/CycK/Ccl1/NrfE/CcsA family.</text>
</comment>
<feature type="transmembrane region" description="Helical" evidence="10">
    <location>
        <begin position="425"/>
        <end position="447"/>
    </location>
</feature>
<comment type="caution">
    <text evidence="13">The sequence shown here is derived from an EMBL/GenBank/DDBJ whole genome shotgun (WGS) entry which is preliminary data.</text>
</comment>
<keyword evidence="7 10" id="KW-1133">Transmembrane helix</keyword>
<evidence type="ECO:0000256" key="10">
    <source>
        <dbReference type="SAM" id="Phobius"/>
    </source>
</evidence>